<gene>
    <name evidence="2" type="ORF">DMN91_004209</name>
</gene>
<evidence type="ECO:0000256" key="1">
    <source>
        <dbReference type="SAM" id="Phobius"/>
    </source>
</evidence>
<reference evidence="2 3" key="1">
    <citation type="journal article" date="2018" name="Genome Res.">
        <title>The genomic architecture and molecular evolution of ant odorant receptors.</title>
        <authorList>
            <person name="McKenzie S.K."/>
            <person name="Kronauer D.J.C."/>
        </authorList>
    </citation>
    <scope>NUCLEOTIDE SEQUENCE [LARGE SCALE GENOMIC DNA]</scope>
    <source>
        <strain evidence="2">Clonal line C1</strain>
    </source>
</reference>
<protein>
    <submittedName>
        <fullName evidence="2">Uncharacterized protein</fullName>
    </submittedName>
</protein>
<dbReference type="AlphaFoldDB" id="A0A3L8DUE7"/>
<organism evidence="2 3">
    <name type="scientific">Ooceraea biroi</name>
    <name type="common">Clonal raider ant</name>
    <name type="synonym">Cerapachys biroi</name>
    <dbReference type="NCBI Taxonomy" id="2015173"/>
    <lineage>
        <taxon>Eukaryota</taxon>
        <taxon>Metazoa</taxon>
        <taxon>Ecdysozoa</taxon>
        <taxon>Arthropoda</taxon>
        <taxon>Hexapoda</taxon>
        <taxon>Insecta</taxon>
        <taxon>Pterygota</taxon>
        <taxon>Neoptera</taxon>
        <taxon>Endopterygota</taxon>
        <taxon>Hymenoptera</taxon>
        <taxon>Apocrita</taxon>
        <taxon>Aculeata</taxon>
        <taxon>Formicoidea</taxon>
        <taxon>Formicidae</taxon>
        <taxon>Dorylinae</taxon>
        <taxon>Ooceraea</taxon>
    </lineage>
</organism>
<keyword evidence="1" id="KW-1133">Transmembrane helix</keyword>
<keyword evidence="1" id="KW-0812">Transmembrane</keyword>
<feature type="transmembrane region" description="Helical" evidence="1">
    <location>
        <begin position="6"/>
        <end position="27"/>
    </location>
</feature>
<sequence length="81" mass="9491">MPVRKQGVYNICDMWAPVISVVWVIMYMMQRKIMSGNVNYQTSENMKGESNRFDDYQEEPLTMGFTHRPGRKNAGMTMYLS</sequence>
<proteinExistence type="predicted"/>
<dbReference type="Proteomes" id="UP000279307">
    <property type="component" value="Chromosome 4"/>
</dbReference>
<dbReference type="EMBL" id="QOIP01000004">
    <property type="protein sequence ID" value="RLU24001.1"/>
    <property type="molecule type" value="Genomic_DNA"/>
</dbReference>
<accession>A0A3L8DUE7</accession>
<name>A0A3L8DUE7_OOCBI</name>
<keyword evidence="1" id="KW-0472">Membrane</keyword>
<evidence type="ECO:0000313" key="2">
    <source>
        <dbReference type="EMBL" id="RLU24001.1"/>
    </source>
</evidence>
<comment type="caution">
    <text evidence="2">The sequence shown here is derived from an EMBL/GenBank/DDBJ whole genome shotgun (WGS) entry which is preliminary data.</text>
</comment>
<evidence type="ECO:0000313" key="3">
    <source>
        <dbReference type="Proteomes" id="UP000279307"/>
    </source>
</evidence>